<evidence type="ECO:0000313" key="3">
    <source>
        <dbReference type="RefSeq" id="XP_021846247.2"/>
    </source>
</evidence>
<dbReference type="GO" id="GO:0031146">
    <property type="term" value="P:SCF-dependent proteasomal ubiquitin-dependent protein catabolic process"/>
    <property type="evidence" value="ECO:0000318"/>
    <property type="project" value="GO_Central"/>
</dbReference>
<keyword evidence="2" id="KW-1185">Reference proteome</keyword>
<protein>
    <recommendedName>
        <fullName evidence="1">F-box domain-containing protein</fullName>
    </recommendedName>
</protein>
<gene>
    <name evidence="3" type="primary">LOC110786050</name>
</gene>
<sequence>MAAETSKELPDDCWGMIFNNLDDENNLESISLVSKRFLSITSSIRVSINVFSPSVETLSRLLQRFSNLKKIKLQSFTGDLNQAVLTIARSGLDLEELNMSGIRSLQKVCLQQLSSKMKNLKVLDCSPGALGDEDAISIADSFPQLEELQIACSSYDDNRKMIVVTDEGIDYLSSKLKKLRKINFYYNQHITDKSLVSLSSNCAFLEHITVSYCGVTENGISFLVKNSDQLKTLRLSAHFTVGSSGVTNFPPNLVFTNVGISDEFLYSIAEARIPLTSFSLIFCKSYTFDGISRLLHSYQSLNSLDLMGADFLTNEYVEYLSPFLHSLTSISLVDSPDLSDSAFIVLTQRCPLLRHLKMGMSSLGREECNYDGLMKNFAIKCLDLSSNSYLTTSSLKRILNISPEVEKIRLSSCFTRNNQLDVADILECNRGLVNMNLAACQLKVVSRKDAIISTLKVLDVKSSEITDEVLGMLVRMCPGLVHLDLEDCDELTEEGVKEVIKSCKKLRFLSLSACLNVDINIIAWIVDNSPSLRRLVSPSYSYPDNEEQRHFLQQGCLVSKVWCLELAAAGVVHQFLKSAGSDFSDQYRLIRCTRELLWL</sequence>
<organism evidence="2 3">
    <name type="scientific">Spinacia oleracea</name>
    <name type="common">Spinach</name>
    <dbReference type="NCBI Taxonomy" id="3562"/>
    <lineage>
        <taxon>Eukaryota</taxon>
        <taxon>Viridiplantae</taxon>
        <taxon>Streptophyta</taxon>
        <taxon>Embryophyta</taxon>
        <taxon>Tracheophyta</taxon>
        <taxon>Spermatophyta</taxon>
        <taxon>Magnoliopsida</taxon>
        <taxon>eudicotyledons</taxon>
        <taxon>Gunneridae</taxon>
        <taxon>Pentapetalae</taxon>
        <taxon>Caryophyllales</taxon>
        <taxon>Chenopodiaceae</taxon>
        <taxon>Chenopodioideae</taxon>
        <taxon>Anserineae</taxon>
        <taxon>Spinacia</taxon>
    </lineage>
</organism>
<dbReference type="InterPro" id="IPR006553">
    <property type="entry name" value="Leu-rich_rpt_Cys-con_subtyp"/>
</dbReference>
<dbReference type="SUPFAM" id="SSF52047">
    <property type="entry name" value="RNI-like"/>
    <property type="match status" value="2"/>
</dbReference>
<dbReference type="Proteomes" id="UP000813463">
    <property type="component" value="Chromosome 3"/>
</dbReference>
<dbReference type="AlphaFoldDB" id="A0A9R0IBQ7"/>
<dbReference type="PANTHER" id="PTHR13318">
    <property type="entry name" value="PARTNER OF PAIRED, ISOFORM B-RELATED"/>
    <property type="match status" value="1"/>
</dbReference>
<dbReference type="GeneID" id="110786050"/>
<dbReference type="KEGG" id="soe:110786050"/>
<accession>A0A9R0IBQ7</accession>
<proteinExistence type="predicted"/>
<feature type="domain" description="F-box" evidence="1">
    <location>
        <begin position="8"/>
        <end position="45"/>
    </location>
</feature>
<evidence type="ECO:0000259" key="1">
    <source>
        <dbReference type="Pfam" id="PF00646"/>
    </source>
</evidence>
<evidence type="ECO:0000313" key="2">
    <source>
        <dbReference type="Proteomes" id="UP000813463"/>
    </source>
</evidence>
<dbReference type="Pfam" id="PF00646">
    <property type="entry name" value="F-box"/>
    <property type="match status" value="1"/>
</dbReference>
<dbReference type="GO" id="GO:0019005">
    <property type="term" value="C:SCF ubiquitin ligase complex"/>
    <property type="evidence" value="ECO:0000318"/>
    <property type="project" value="GO_Central"/>
</dbReference>
<dbReference type="RefSeq" id="XP_021846247.2">
    <property type="nucleotide sequence ID" value="XM_021990555.2"/>
</dbReference>
<dbReference type="InterPro" id="IPR001810">
    <property type="entry name" value="F-box_dom"/>
</dbReference>
<dbReference type="InterPro" id="IPR032675">
    <property type="entry name" value="LRR_dom_sf"/>
</dbReference>
<reference evidence="3" key="2">
    <citation type="submission" date="2025-08" db="UniProtKB">
        <authorList>
            <consortium name="RefSeq"/>
        </authorList>
    </citation>
    <scope>IDENTIFICATION</scope>
    <source>
        <tissue evidence="3">Leaf</tissue>
    </source>
</reference>
<dbReference type="SMART" id="SM00367">
    <property type="entry name" value="LRR_CC"/>
    <property type="match status" value="6"/>
</dbReference>
<reference evidence="2" key="1">
    <citation type="journal article" date="2021" name="Nat. Commun.">
        <title>Genomic analyses provide insights into spinach domestication and the genetic basis of agronomic traits.</title>
        <authorList>
            <person name="Cai X."/>
            <person name="Sun X."/>
            <person name="Xu C."/>
            <person name="Sun H."/>
            <person name="Wang X."/>
            <person name="Ge C."/>
            <person name="Zhang Z."/>
            <person name="Wang Q."/>
            <person name="Fei Z."/>
            <person name="Jiao C."/>
            <person name="Wang Q."/>
        </authorList>
    </citation>
    <scope>NUCLEOTIDE SEQUENCE [LARGE SCALE GENOMIC DNA]</scope>
    <source>
        <strain evidence="2">cv. Varoflay</strain>
    </source>
</reference>
<dbReference type="Gene3D" id="3.80.10.10">
    <property type="entry name" value="Ribonuclease Inhibitor"/>
    <property type="match status" value="4"/>
</dbReference>
<name>A0A9R0IBQ7_SPIOL</name>